<dbReference type="AlphaFoldDB" id="A0A8J7PXX8"/>
<dbReference type="EMBL" id="JAFKGL010000015">
    <property type="protein sequence ID" value="MBN9413023.1"/>
    <property type="molecule type" value="Genomic_DNA"/>
</dbReference>
<dbReference type="EC" id="3.2.2.4" evidence="1"/>
<dbReference type="GO" id="GO:0005829">
    <property type="term" value="C:cytosol"/>
    <property type="evidence" value="ECO:0007669"/>
    <property type="project" value="TreeGrafter"/>
</dbReference>
<comment type="caution">
    <text evidence="4">The sequence shown here is derived from an EMBL/GenBank/DDBJ whole genome shotgun (WGS) entry which is preliminary data.</text>
</comment>
<dbReference type="Pfam" id="PF10423">
    <property type="entry name" value="AMNp_N"/>
    <property type="match status" value="1"/>
</dbReference>
<dbReference type="Gene3D" id="3.40.50.1580">
    <property type="entry name" value="Nucleoside phosphorylase domain"/>
    <property type="match status" value="1"/>
</dbReference>
<evidence type="ECO:0000259" key="2">
    <source>
        <dbReference type="Pfam" id="PF01048"/>
    </source>
</evidence>
<dbReference type="Proteomes" id="UP000664414">
    <property type="component" value="Unassembled WGS sequence"/>
</dbReference>
<dbReference type="InterPro" id="IPR011271">
    <property type="entry name" value="AMP_nucleosidase"/>
</dbReference>
<evidence type="ECO:0000259" key="3">
    <source>
        <dbReference type="Pfam" id="PF10423"/>
    </source>
</evidence>
<comment type="function">
    <text evidence="1">Catalyzes the hydrolysis of the N-glycosidic bond of AMP to form adenine and ribose 5-phosphate. Involved in regulation of AMP concentrations.</text>
</comment>
<name>A0A8J7PXX8_9PROT</name>
<dbReference type="InterPro" id="IPR037109">
    <property type="entry name" value="AMP_N_sf"/>
</dbReference>
<keyword evidence="1 4" id="KW-0378">Hydrolase</keyword>
<dbReference type="InterPro" id="IPR018953">
    <property type="entry name" value="AMP_nucleoside_Pase_N"/>
</dbReference>
<dbReference type="CDD" id="cd17762">
    <property type="entry name" value="AMN"/>
    <property type="match status" value="1"/>
</dbReference>
<dbReference type="Pfam" id="PF01048">
    <property type="entry name" value="PNP_UDP_1"/>
    <property type="match status" value="1"/>
</dbReference>
<keyword evidence="4" id="KW-0326">Glycosidase</keyword>
<dbReference type="HAMAP" id="MF_01932">
    <property type="entry name" value="AMP_nucleosidase"/>
    <property type="match status" value="1"/>
</dbReference>
<dbReference type="Gene3D" id="3.30.1730.10">
    <property type="entry name" value="AMP nucleoside phosphorylase, N-terminal domain"/>
    <property type="match status" value="1"/>
</dbReference>
<protein>
    <recommendedName>
        <fullName evidence="1">AMP nucleosidase</fullName>
        <ecNumber evidence="1">3.2.2.4</ecNumber>
    </recommendedName>
</protein>
<evidence type="ECO:0000313" key="5">
    <source>
        <dbReference type="Proteomes" id="UP000664414"/>
    </source>
</evidence>
<organism evidence="4 5">
    <name type="scientific">Candidatus Paracaedimonas acanthamoebae</name>
    <dbReference type="NCBI Taxonomy" id="244581"/>
    <lineage>
        <taxon>Bacteria</taxon>
        <taxon>Pseudomonadati</taxon>
        <taxon>Pseudomonadota</taxon>
        <taxon>Alphaproteobacteria</taxon>
        <taxon>Holosporales</taxon>
        <taxon>Caedimonadaceae</taxon>
        <taxon>Candidatus Paracaedimonas</taxon>
    </lineage>
</organism>
<dbReference type="NCBIfam" id="TIGR01717">
    <property type="entry name" value="AMP-nucleosdse"/>
    <property type="match status" value="1"/>
</dbReference>
<evidence type="ECO:0000313" key="4">
    <source>
        <dbReference type="EMBL" id="MBN9413023.1"/>
    </source>
</evidence>
<dbReference type="PANTHER" id="PTHR43691">
    <property type="entry name" value="URIDINE PHOSPHORYLASE"/>
    <property type="match status" value="1"/>
</dbReference>
<evidence type="ECO:0000256" key="1">
    <source>
        <dbReference type="HAMAP-Rule" id="MF_01932"/>
    </source>
</evidence>
<comment type="catalytic activity">
    <reaction evidence="1">
        <text>AMP + H2O = D-ribose 5-phosphate + adenine</text>
        <dbReference type="Rhea" id="RHEA:20129"/>
        <dbReference type="ChEBI" id="CHEBI:15377"/>
        <dbReference type="ChEBI" id="CHEBI:16708"/>
        <dbReference type="ChEBI" id="CHEBI:78346"/>
        <dbReference type="ChEBI" id="CHEBI:456215"/>
        <dbReference type="EC" id="3.2.2.4"/>
    </reaction>
</comment>
<dbReference type="NCBIfam" id="NF006142">
    <property type="entry name" value="PRK08292.1"/>
    <property type="match status" value="1"/>
</dbReference>
<reference evidence="4" key="1">
    <citation type="submission" date="2021-02" db="EMBL/GenBank/DDBJ databases">
        <title>Thiocyanate and organic carbon inputs drive convergent selection for specific autotrophic Afipia and Thiobacillus strains within complex microbiomes.</title>
        <authorList>
            <person name="Huddy R.J."/>
            <person name="Sachdeva R."/>
            <person name="Kadzinga F."/>
            <person name="Kantor R.S."/>
            <person name="Harrison S.T.L."/>
            <person name="Banfield J.F."/>
        </authorList>
    </citation>
    <scope>NUCLEOTIDE SEQUENCE</scope>
    <source>
        <strain evidence="4">SCN18_10_11_15_R4_P_38_20</strain>
    </source>
</reference>
<dbReference type="GO" id="GO:0044209">
    <property type="term" value="P:AMP salvage"/>
    <property type="evidence" value="ECO:0007669"/>
    <property type="project" value="InterPro"/>
</dbReference>
<dbReference type="GO" id="GO:0008714">
    <property type="term" value="F:AMP nucleosidase activity"/>
    <property type="evidence" value="ECO:0007669"/>
    <property type="project" value="UniProtKB-UniRule"/>
</dbReference>
<gene>
    <name evidence="1" type="primary">amn</name>
    <name evidence="4" type="ORF">J0H12_03770</name>
</gene>
<feature type="domain" description="Nucleoside phosphorylase" evidence="2">
    <location>
        <begin position="282"/>
        <end position="441"/>
    </location>
</feature>
<feature type="domain" description="AMP nucleoside phosphorylase N-terminal" evidence="3">
    <location>
        <begin position="26"/>
        <end position="177"/>
    </location>
</feature>
<dbReference type="GO" id="GO:0009116">
    <property type="term" value="P:nucleoside metabolic process"/>
    <property type="evidence" value="ECO:0007669"/>
    <property type="project" value="InterPro"/>
</dbReference>
<dbReference type="InterPro" id="IPR047039">
    <property type="entry name" value="AMN_phosphorylase"/>
</dbReference>
<accession>A0A8J7PXX8</accession>
<proteinExistence type="inferred from homology"/>
<dbReference type="InterPro" id="IPR000845">
    <property type="entry name" value="Nucleoside_phosphorylase_d"/>
</dbReference>
<dbReference type="PANTHER" id="PTHR43691:SF6">
    <property type="entry name" value="AMP NUCLEOSIDASE"/>
    <property type="match status" value="1"/>
</dbReference>
<sequence>MFQTPPQLIEGSVRIYDTQEYTNAAAAVQKIKELYNESSAIIGQAYDNLKQGDKSAASPKEGCYPYVGIYISSADIKLSDAALSYGFVDAPGFYGTTLTHPEFFSDYYEEQISLLLERYQKPIIVGRSEWPIPLAFIADFSNTNLSESQIDQLRLNFEHPNLTRLNDHIVNHTYKPIANSPRPLALFSGERVDFSLHRLHHYTGTSPEHFQNFILLTNYQRYLGEFIHFAEQKLLEGDEYTALVTPGDVITRKSGATTLQKIGEEPMHLPQMPAYHLKRPDGNGITFINIGVGPANAKNITDHLAVLRPHCWLTLGHCAALRRNQNLGDYILAHGYVRDDGVLDDDLPLWVPVPPIAEVQIALQDAVLAVTGLQAVDAKFRLRTGTIYTTDNRNWELRSDEIYEKFNQSRAVALDMESATIAANGLRFRVPYGTLLCVSDKPIHGEIKLRGMANNFYRERVQQHLIIGLEAIRIIRERGVASLHSRKLRGFDEPAFR</sequence>
<dbReference type="SUPFAM" id="SSF53167">
    <property type="entry name" value="Purine and uridine phosphorylases"/>
    <property type="match status" value="1"/>
</dbReference>
<comment type="similarity">
    <text evidence="1">Belongs to the AMP nucleosidase family.</text>
</comment>
<dbReference type="InterPro" id="IPR035994">
    <property type="entry name" value="Nucleoside_phosphorylase_sf"/>
</dbReference>